<sequence length="384" mass="39177">MEAMDVKYKPLMFPNGAAAVKRVKPAAVAPAAPAVGEPLYRECLKNHAASLGGHAVDGCGEFMPSPAANPADPTSLKCAACGCHRNFHRRAVEGSPPPPTAAPLALPAPPSVLHGHPHRGGEETPDDRLPGVADDSDSDSDASEYDEERSVSPPPPLPPHHHVPAAPVAQQPPPPPAYFTIPSASHMLLSLGGSGAQAAAAAAQRMPPAQAQAQAQLTPASAPPHGGGGAMPRKRFRTKFTAEQKQRMQELSERLGWRLQKRDEAIVDEWCRDIGVGKGVFKVWMHNNKHNFLGGHSARRSSSAGGVPGAGAAPLHAPTANAAGAGAPSFSPSDITPPPPVLTSSPPPAATGFNINGGGGASSAPTATAGHPDSANGASSPQSA</sequence>
<feature type="region of interest" description="Disordered" evidence="12">
    <location>
        <begin position="200"/>
        <end position="233"/>
    </location>
</feature>
<dbReference type="GO" id="GO:0005634">
    <property type="term" value="C:nucleus"/>
    <property type="evidence" value="ECO:0007669"/>
    <property type="project" value="UniProtKB-SubCell"/>
</dbReference>
<keyword evidence="15" id="KW-1185">Reference proteome</keyword>
<dbReference type="Pfam" id="PF04770">
    <property type="entry name" value="ZF-HD_dimer"/>
    <property type="match status" value="1"/>
</dbReference>
<dbReference type="Proteomes" id="UP001497457">
    <property type="component" value="Chromosome 5rd"/>
</dbReference>
<feature type="compositionally biased region" description="Low complexity" evidence="12">
    <location>
        <begin position="200"/>
        <end position="224"/>
    </location>
</feature>
<dbReference type="EMBL" id="OZ075115">
    <property type="protein sequence ID" value="CAL5064396.1"/>
    <property type="molecule type" value="Genomic_DNA"/>
</dbReference>
<dbReference type="Gene3D" id="1.10.10.60">
    <property type="entry name" value="Homeodomain-like"/>
    <property type="match status" value="1"/>
</dbReference>
<reference evidence="14" key="1">
    <citation type="submission" date="2024-10" db="EMBL/GenBank/DDBJ databases">
        <authorList>
            <person name="Ryan C."/>
        </authorList>
    </citation>
    <scope>NUCLEOTIDE SEQUENCE [LARGE SCALE GENOMIC DNA]</scope>
</reference>
<evidence type="ECO:0000256" key="4">
    <source>
        <dbReference type="ARBA" id="ARBA00022723"/>
    </source>
</evidence>
<dbReference type="GO" id="GO:0008270">
    <property type="term" value="F:zinc ion binding"/>
    <property type="evidence" value="ECO:0007669"/>
    <property type="project" value="UniProtKB-KW"/>
</dbReference>
<organism evidence="14 15">
    <name type="scientific">Urochloa decumbens</name>
    <dbReference type="NCBI Taxonomy" id="240449"/>
    <lineage>
        <taxon>Eukaryota</taxon>
        <taxon>Viridiplantae</taxon>
        <taxon>Streptophyta</taxon>
        <taxon>Embryophyta</taxon>
        <taxon>Tracheophyta</taxon>
        <taxon>Spermatophyta</taxon>
        <taxon>Magnoliopsida</taxon>
        <taxon>Liliopsida</taxon>
        <taxon>Poales</taxon>
        <taxon>Poaceae</taxon>
        <taxon>PACMAD clade</taxon>
        <taxon>Panicoideae</taxon>
        <taxon>Panicodae</taxon>
        <taxon>Paniceae</taxon>
        <taxon>Melinidinae</taxon>
        <taxon>Urochloa</taxon>
    </lineage>
</organism>
<dbReference type="InterPro" id="IPR009057">
    <property type="entry name" value="Homeodomain-like_sf"/>
</dbReference>
<feature type="compositionally biased region" description="Pro residues" evidence="12">
    <location>
        <begin position="95"/>
        <end position="110"/>
    </location>
</feature>
<evidence type="ECO:0000256" key="6">
    <source>
        <dbReference type="ARBA" id="ARBA00022833"/>
    </source>
</evidence>
<evidence type="ECO:0000256" key="9">
    <source>
        <dbReference type="ARBA" id="ARBA00023155"/>
    </source>
</evidence>
<keyword evidence="11" id="KW-0539">Nucleus</keyword>
<dbReference type="NCBIfam" id="TIGR01566">
    <property type="entry name" value="ZF_HD_prot_N"/>
    <property type="match status" value="1"/>
</dbReference>
<dbReference type="NCBIfam" id="TIGR01565">
    <property type="entry name" value="homeo_ZF_HD"/>
    <property type="match status" value="1"/>
</dbReference>
<keyword evidence="4" id="KW-0479">Metal-binding</keyword>
<gene>
    <name evidence="14" type="ORF">URODEC1_LOCUS99447</name>
</gene>
<feature type="compositionally biased region" description="Basic and acidic residues" evidence="12">
    <location>
        <begin position="119"/>
        <end position="129"/>
    </location>
</feature>
<keyword evidence="6" id="KW-0862">Zinc</keyword>
<dbReference type="SUPFAM" id="SSF46689">
    <property type="entry name" value="Homeodomain-like"/>
    <property type="match status" value="1"/>
</dbReference>
<evidence type="ECO:0000256" key="10">
    <source>
        <dbReference type="ARBA" id="ARBA00023163"/>
    </source>
</evidence>
<dbReference type="AlphaFoldDB" id="A0ABC9EW55"/>
<evidence type="ECO:0000256" key="8">
    <source>
        <dbReference type="ARBA" id="ARBA00023125"/>
    </source>
</evidence>
<dbReference type="GO" id="GO:0003677">
    <property type="term" value="F:DNA binding"/>
    <property type="evidence" value="ECO:0007669"/>
    <property type="project" value="UniProtKB-KW"/>
</dbReference>
<dbReference type="PANTHER" id="PTHR31948">
    <property type="entry name" value="ZINC-FINGER HOMEODOMAIN PROTEIN 2"/>
    <property type="match status" value="1"/>
</dbReference>
<evidence type="ECO:0000256" key="2">
    <source>
        <dbReference type="ARBA" id="ARBA00004123"/>
    </source>
</evidence>
<dbReference type="FunFam" id="1.10.10.60:FF:000257">
    <property type="entry name" value="Zinc-finger homeodomain protein 2"/>
    <property type="match status" value="1"/>
</dbReference>
<feature type="compositionally biased region" description="Low complexity" evidence="12">
    <location>
        <begin position="296"/>
        <end position="333"/>
    </location>
</feature>
<comment type="function">
    <text evidence="1">Putative transcription factor.</text>
</comment>
<feature type="compositionally biased region" description="Acidic residues" evidence="12">
    <location>
        <begin position="134"/>
        <end position="147"/>
    </location>
</feature>
<feature type="domain" description="ZF-HD dimerization-type" evidence="13">
    <location>
        <begin position="40"/>
        <end position="91"/>
    </location>
</feature>
<feature type="region of interest" description="Disordered" evidence="12">
    <location>
        <begin position="296"/>
        <end position="384"/>
    </location>
</feature>
<evidence type="ECO:0000256" key="3">
    <source>
        <dbReference type="ARBA" id="ARBA00011416"/>
    </source>
</evidence>
<evidence type="ECO:0000313" key="15">
    <source>
        <dbReference type="Proteomes" id="UP001497457"/>
    </source>
</evidence>
<keyword evidence="5" id="KW-0863">Zinc-finger</keyword>
<accession>A0ABC9EW55</accession>
<comment type="subcellular location">
    <subcellularLocation>
        <location evidence="2">Nucleus</location>
    </subcellularLocation>
</comment>
<keyword evidence="8" id="KW-0238">DNA-binding</keyword>
<evidence type="ECO:0000256" key="1">
    <source>
        <dbReference type="ARBA" id="ARBA00004049"/>
    </source>
</evidence>
<protein>
    <recommendedName>
        <fullName evidence="13">ZF-HD dimerization-type domain-containing protein</fullName>
    </recommendedName>
</protein>
<dbReference type="InterPro" id="IPR006456">
    <property type="entry name" value="ZF_HD_homeobox_Cys/His_dimer"/>
</dbReference>
<feature type="region of interest" description="Disordered" evidence="12">
    <location>
        <begin position="92"/>
        <end position="180"/>
    </location>
</feature>
<name>A0ABC9EW55_9POAL</name>
<keyword evidence="10" id="KW-0804">Transcription</keyword>
<evidence type="ECO:0000256" key="7">
    <source>
        <dbReference type="ARBA" id="ARBA00023015"/>
    </source>
</evidence>
<dbReference type="PROSITE" id="PS51523">
    <property type="entry name" value="ZF_HD_DIMER"/>
    <property type="match status" value="1"/>
</dbReference>
<dbReference type="PANTHER" id="PTHR31948:SF52">
    <property type="entry name" value="ZINC-FINGER HOMEODOMAIN PROTEIN 9"/>
    <property type="match status" value="1"/>
</dbReference>
<evidence type="ECO:0000313" key="14">
    <source>
        <dbReference type="EMBL" id="CAL5064396.1"/>
    </source>
</evidence>
<proteinExistence type="predicted"/>
<dbReference type="InterPro" id="IPR006455">
    <property type="entry name" value="Homeodomain_ZF_HD"/>
</dbReference>
<comment type="subunit">
    <text evidence="3">Homo- and heterodimer with other ZFHD proteins.</text>
</comment>
<evidence type="ECO:0000256" key="12">
    <source>
        <dbReference type="SAM" id="MobiDB-lite"/>
    </source>
</evidence>
<keyword evidence="9" id="KW-0371">Homeobox</keyword>
<evidence type="ECO:0000259" key="13">
    <source>
        <dbReference type="PROSITE" id="PS51523"/>
    </source>
</evidence>
<evidence type="ECO:0000256" key="11">
    <source>
        <dbReference type="ARBA" id="ARBA00023242"/>
    </source>
</evidence>
<keyword evidence="7" id="KW-0805">Transcription regulation</keyword>
<feature type="compositionally biased region" description="Pro residues" evidence="12">
    <location>
        <begin position="335"/>
        <end position="349"/>
    </location>
</feature>
<evidence type="ECO:0000256" key="5">
    <source>
        <dbReference type="ARBA" id="ARBA00022771"/>
    </source>
</evidence>